<dbReference type="CDD" id="cd00041">
    <property type="entry name" value="CUB"/>
    <property type="match status" value="1"/>
</dbReference>
<dbReference type="SMART" id="SM00042">
    <property type="entry name" value="CUB"/>
    <property type="match status" value="1"/>
</dbReference>
<keyword evidence="1" id="KW-1015">Disulfide bond</keyword>
<dbReference type="Proteomes" id="UP001497497">
    <property type="component" value="Unassembled WGS sequence"/>
</dbReference>
<evidence type="ECO:0000313" key="5">
    <source>
        <dbReference type="Proteomes" id="UP001497497"/>
    </source>
</evidence>
<sequence>QTRTPHKCRLTGQHSTMFILRLLTVLAGALLVTNANVVRRQTSSQVVELCNGSTKSLINIGAQSYGLIKSPGFGQRNYPNNVACKATLRTQNQPLIISLQYNYFSLEYESQSCSYDRLCISGVQYCGGWLSNYNYEYVVPAYSTFTLDFRTDSSVTDSGFQIAASARAYNGEAIAVATGGVGTNSGRVTYSSPYLNTYYDACAPSSSDPAYNKDTASVYYSWLGQDNLYNLTSTQSWSAYYNTTNYPYYNTTYYPYNTTYYPYYNTTYYPYNTTYYPYYNTTYYPYYNTTYYPYNTTYYPYYNTTYYPYYNTTYYPYNTTYYPYYNTTYYPYNTTYYPYYNTTYYPYYNTTSYPYYNTTSYPYYNTTSYPYYNTTYLPSPNAPQNAFAANVATTGTVIAATTTTRAPTTRAAVVATTT</sequence>
<feature type="non-terminal residue" evidence="4">
    <location>
        <position position="1"/>
    </location>
</feature>
<proteinExistence type="predicted"/>
<gene>
    <name evidence="4" type="ORF">GSLYS_00016859001</name>
</gene>
<accession>A0AAV2I947</accession>
<evidence type="ECO:0000256" key="2">
    <source>
        <dbReference type="PROSITE-ProRule" id="PRU00059"/>
    </source>
</evidence>
<keyword evidence="5" id="KW-1185">Reference proteome</keyword>
<comment type="caution">
    <text evidence="2">Lacks conserved residue(s) required for the propagation of feature annotation.</text>
</comment>
<dbReference type="AlphaFoldDB" id="A0AAV2I947"/>
<dbReference type="InterPro" id="IPR035914">
    <property type="entry name" value="Sperma_CUB_dom_sf"/>
</dbReference>
<reference evidence="4 5" key="1">
    <citation type="submission" date="2024-04" db="EMBL/GenBank/DDBJ databases">
        <authorList>
            <consortium name="Genoscope - CEA"/>
            <person name="William W."/>
        </authorList>
    </citation>
    <scope>NUCLEOTIDE SEQUENCE [LARGE SCALE GENOMIC DNA]</scope>
</reference>
<name>A0AAV2I947_LYMST</name>
<protein>
    <recommendedName>
        <fullName evidence="3">CUB domain-containing protein</fullName>
    </recommendedName>
</protein>
<dbReference type="InterPro" id="IPR000859">
    <property type="entry name" value="CUB_dom"/>
</dbReference>
<evidence type="ECO:0000259" key="3">
    <source>
        <dbReference type="PROSITE" id="PS01180"/>
    </source>
</evidence>
<dbReference type="SUPFAM" id="SSF49854">
    <property type="entry name" value="Spermadhesin, CUB domain"/>
    <property type="match status" value="1"/>
</dbReference>
<evidence type="ECO:0000256" key="1">
    <source>
        <dbReference type="ARBA" id="ARBA00023157"/>
    </source>
</evidence>
<dbReference type="EMBL" id="CAXITT010000541">
    <property type="protein sequence ID" value="CAL1543325.1"/>
    <property type="molecule type" value="Genomic_DNA"/>
</dbReference>
<feature type="non-terminal residue" evidence="4">
    <location>
        <position position="418"/>
    </location>
</feature>
<evidence type="ECO:0000313" key="4">
    <source>
        <dbReference type="EMBL" id="CAL1543325.1"/>
    </source>
</evidence>
<feature type="domain" description="CUB" evidence="3">
    <location>
        <begin position="50"/>
        <end position="167"/>
    </location>
</feature>
<comment type="caution">
    <text evidence="4">The sequence shown here is derived from an EMBL/GenBank/DDBJ whole genome shotgun (WGS) entry which is preliminary data.</text>
</comment>
<organism evidence="4 5">
    <name type="scientific">Lymnaea stagnalis</name>
    <name type="common">Great pond snail</name>
    <name type="synonym">Helix stagnalis</name>
    <dbReference type="NCBI Taxonomy" id="6523"/>
    <lineage>
        <taxon>Eukaryota</taxon>
        <taxon>Metazoa</taxon>
        <taxon>Spiralia</taxon>
        <taxon>Lophotrochozoa</taxon>
        <taxon>Mollusca</taxon>
        <taxon>Gastropoda</taxon>
        <taxon>Heterobranchia</taxon>
        <taxon>Euthyneura</taxon>
        <taxon>Panpulmonata</taxon>
        <taxon>Hygrophila</taxon>
        <taxon>Lymnaeoidea</taxon>
        <taxon>Lymnaeidae</taxon>
        <taxon>Lymnaea</taxon>
    </lineage>
</organism>
<dbReference type="PROSITE" id="PS01180">
    <property type="entry name" value="CUB"/>
    <property type="match status" value="1"/>
</dbReference>